<keyword evidence="2" id="KW-0963">Cytoplasm</keyword>
<evidence type="ECO:0000256" key="6">
    <source>
        <dbReference type="PROSITE-ProRule" id="PRU00339"/>
    </source>
</evidence>
<dbReference type="SUPFAM" id="SSF48452">
    <property type="entry name" value="TPR-like"/>
    <property type="match status" value="3"/>
</dbReference>
<dbReference type="InterPro" id="IPR051476">
    <property type="entry name" value="Bac_ResReg_Asp_Phosphatase"/>
</dbReference>
<evidence type="ECO:0000256" key="3">
    <source>
        <dbReference type="ARBA" id="ARBA00022737"/>
    </source>
</evidence>
<evidence type="ECO:0000256" key="2">
    <source>
        <dbReference type="ARBA" id="ARBA00022490"/>
    </source>
</evidence>
<gene>
    <name evidence="7" type="ORF">ACFPWV_03570</name>
</gene>
<protein>
    <submittedName>
        <fullName evidence="7">Tetratricopeptide repeat protein</fullName>
    </submittedName>
</protein>
<feature type="repeat" description="TPR" evidence="6">
    <location>
        <begin position="274"/>
        <end position="307"/>
    </location>
</feature>
<evidence type="ECO:0000256" key="1">
    <source>
        <dbReference type="ARBA" id="ARBA00004496"/>
    </source>
</evidence>
<comment type="caution">
    <text evidence="7">The sequence shown here is derived from an EMBL/GenBank/DDBJ whole genome shotgun (WGS) entry which is preliminary data.</text>
</comment>
<keyword evidence="4 6" id="KW-0802">TPR repeat</keyword>
<sequence length="865" mass="94889">MGDSYVTDIAGHPACEVLLAAWQSPDAGRRRALVRDIEVPGPIALRSRYRMLLDDAAPPGTWNPGMTPEAWVRQLRLETEGDNAVRSGAHTAALAAFRALLEEETGSRPQLPAVHAHIGLGNIAMEQDRIEAAAEHFEKATVVADASAYRFGRLRALVPWAYMTLWNHSAELALDQFREAAGIATALDDPVYRGNALLGAAECAQWLGDRAQAEQHGKDAYATFSAVRSALGQGNAAQRLAGWMHRWGRHAEAWEWLGPAMTAFQQDGNPTGLVNVHSLRGDLYLDDRRFDDAAGEYDKALELATAAGLPRARAHAAQDLARTARSRGNWAEAVELFTRSLERYRELGDLLGMSNAMSKLAEAQEQHGSPEDALRTWREAVVEVESYRADHREERFQNEYRGRFRDVYKEALSAAEKHHSPETFAVVADFLAGRRLAGLLEANSAALAGDEPDRLQELLAGADRRLLAHRRSSRPDKDRSDDERRENRIRRLGAFEFRRQDEPRADKSLDDLLAAVYLPPADEGGALLEALPDGCHTLQVLLDPADEDLVRWSWSAPGARSSMGSLRLSPTALDLLSVLRSGERATERLALTVDDLRPLSALLPPGLITALSAGGPQDLLIVPAGELWVVPWGALPLEGGLVLGEAARFVICPSLTIQRQLTTRYAEALRTPSPRSALEVDVWRSPLVRHHRMDLFERDRRWNPRRLSSAAEARGAICDGRELMVLAGHGRPLPGAGHYLELDENEWLLPADLLGQRPPRRLALIACWGSAYPGRAPSDPISVATLALAGGSDEVLATVGELGDSTLAGRYVEMVLHALPENTMATAVHRSTRRLLAGRGVRSRPVHDWAPLIPIGTHQQRGGPQ</sequence>
<evidence type="ECO:0000313" key="7">
    <source>
        <dbReference type="EMBL" id="MFC5239003.1"/>
    </source>
</evidence>
<name>A0ABW0DJN5_9ACTN</name>
<dbReference type="EMBL" id="JBHSKN010000003">
    <property type="protein sequence ID" value="MFC5239003.1"/>
    <property type="molecule type" value="Genomic_DNA"/>
</dbReference>
<dbReference type="Pfam" id="PF13424">
    <property type="entry name" value="TPR_12"/>
    <property type="match status" value="1"/>
</dbReference>
<comment type="subcellular location">
    <subcellularLocation>
        <location evidence="1">Cytoplasm</location>
    </subcellularLocation>
</comment>
<dbReference type="PANTHER" id="PTHR46630">
    <property type="entry name" value="TETRATRICOPEPTIDE REPEAT PROTEIN 29"/>
    <property type="match status" value="1"/>
</dbReference>
<dbReference type="RefSeq" id="WP_344566232.1">
    <property type="nucleotide sequence ID" value="NZ_BAAATG010000049.1"/>
</dbReference>
<dbReference type="InterPro" id="IPR011990">
    <property type="entry name" value="TPR-like_helical_dom_sf"/>
</dbReference>
<comment type="similarity">
    <text evidence="5">Belongs to the Rap family.</text>
</comment>
<dbReference type="Pfam" id="PF13432">
    <property type="entry name" value="TPR_16"/>
    <property type="match status" value="1"/>
</dbReference>
<dbReference type="Gene3D" id="1.25.40.10">
    <property type="entry name" value="Tetratricopeptide repeat domain"/>
    <property type="match status" value="1"/>
</dbReference>
<accession>A0ABW0DJN5</accession>
<evidence type="ECO:0000256" key="5">
    <source>
        <dbReference type="ARBA" id="ARBA00038253"/>
    </source>
</evidence>
<keyword evidence="3" id="KW-0677">Repeat</keyword>
<keyword evidence="8" id="KW-1185">Reference proteome</keyword>
<reference evidence="8" key="1">
    <citation type="journal article" date="2019" name="Int. J. Syst. Evol. Microbiol.">
        <title>The Global Catalogue of Microorganisms (GCM) 10K type strain sequencing project: providing services to taxonomists for standard genome sequencing and annotation.</title>
        <authorList>
            <consortium name="The Broad Institute Genomics Platform"/>
            <consortium name="The Broad Institute Genome Sequencing Center for Infectious Disease"/>
            <person name="Wu L."/>
            <person name="Ma J."/>
        </authorList>
    </citation>
    <scope>NUCLEOTIDE SEQUENCE [LARGE SCALE GENOMIC DNA]</scope>
    <source>
        <strain evidence="8">CGMCC 4.7131</strain>
    </source>
</reference>
<evidence type="ECO:0000256" key="4">
    <source>
        <dbReference type="ARBA" id="ARBA00022803"/>
    </source>
</evidence>
<dbReference type="PANTHER" id="PTHR46630:SF1">
    <property type="entry name" value="TETRATRICOPEPTIDE REPEAT PROTEIN 29"/>
    <property type="match status" value="1"/>
</dbReference>
<dbReference type="SMART" id="SM00028">
    <property type="entry name" value="TPR"/>
    <property type="match status" value="4"/>
</dbReference>
<proteinExistence type="inferred from homology"/>
<dbReference type="Proteomes" id="UP001596035">
    <property type="component" value="Unassembled WGS sequence"/>
</dbReference>
<evidence type="ECO:0000313" key="8">
    <source>
        <dbReference type="Proteomes" id="UP001596035"/>
    </source>
</evidence>
<organism evidence="7 8">
    <name type="scientific">Streptomyces atrovirens</name>
    <dbReference type="NCBI Taxonomy" id="285556"/>
    <lineage>
        <taxon>Bacteria</taxon>
        <taxon>Bacillati</taxon>
        <taxon>Actinomycetota</taxon>
        <taxon>Actinomycetes</taxon>
        <taxon>Kitasatosporales</taxon>
        <taxon>Streptomycetaceae</taxon>
        <taxon>Streptomyces</taxon>
    </lineage>
</organism>
<dbReference type="PROSITE" id="PS50005">
    <property type="entry name" value="TPR"/>
    <property type="match status" value="1"/>
</dbReference>
<dbReference type="InterPro" id="IPR019734">
    <property type="entry name" value="TPR_rpt"/>
</dbReference>